<dbReference type="InterPro" id="IPR001932">
    <property type="entry name" value="PPM-type_phosphatase-like_dom"/>
</dbReference>
<feature type="region of interest" description="Disordered" evidence="1">
    <location>
        <begin position="56"/>
        <end position="105"/>
    </location>
</feature>
<sequence length="120" mass="12540">MGHGEGEGNSMCGSSQEGSVAVDMRSCDGNLWDKNLVASDGLWDVFSNEEAVAVVKEVEDPEESTKKLAIAAAHTTSSEQSGSIGEKNQNSTPVHSDSTTSKASSVPFLSLSKMSTLTSK</sequence>
<evidence type="ECO:0000256" key="1">
    <source>
        <dbReference type="SAM" id="MobiDB-lite"/>
    </source>
</evidence>
<comment type="caution">
    <text evidence="3">The sequence shown here is derived from an EMBL/GenBank/DDBJ whole genome shotgun (WGS) entry which is preliminary data.</text>
</comment>
<dbReference type="Proteomes" id="UP000712281">
    <property type="component" value="Unassembled WGS sequence"/>
</dbReference>
<dbReference type="SUPFAM" id="SSF81606">
    <property type="entry name" value="PP2C-like"/>
    <property type="match status" value="1"/>
</dbReference>
<organism evidence="3 4">
    <name type="scientific">Brassica cretica</name>
    <name type="common">Mustard</name>
    <dbReference type="NCBI Taxonomy" id="69181"/>
    <lineage>
        <taxon>Eukaryota</taxon>
        <taxon>Viridiplantae</taxon>
        <taxon>Streptophyta</taxon>
        <taxon>Embryophyta</taxon>
        <taxon>Tracheophyta</taxon>
        <taxon>Spermatophyta</taxon>
        <taxon>Magnoliopsida</taxon>
        <taxon>eudicotyledons</taxon>
        <taxon>Gunneridae</taxon>
        <taxon>Pentapetalae</taxon>
        <taxon>rosids</taxon>
        <taxon>malvids</taxon>
        <taxon>Brassicales</taxon>
        <taxon>Brassicaceae</taxon>
        <taxon>Brassiceae</taxon>
        <taxon>Brassica</taxon>
    </lineage>
</organism>
<dbReference type="Pfam" id="PF00481">
    <property type="entry name" value="PP2C"/>
    <property type="match status" value="1"/>
</dbReference>
<dbReference type="EMBL" id="QGKW02000717">
    <property type="protein sequence ID" value="KAF2599871.1"/>
    <property type="molecule type" value="Genomic_DNA"/>
</dbReference>
<accession>A0A8S9L1C2</accession>
<dbReference type="Gene3D" id="3.60.40.10">
    <property type="entry name" value="PPM-type phosphatase domain"/>
    <property type="match status" value="1"/>
</dbReference>
<gene>
    <name evidence="3" type="ORF">F2Q68_00012315</name>
</gene>
<dbReference type="InterPro" id="IPR036457">
    <property type="entry name" value="PPM-type-like_dom_sf"/>
</dbReference>
<feature type="domain" description="PPM-type phosphatase" evidence="2">
    <location>
        <begin position="36"/>
        <end position="75"/>
    </location>
</feature>
<dbReference type="AlphaFoldDB" id="A0A8S9L1C2"/>
<protein>
    <recommendedName>
        <fullName evidence="2">PPM-type phosphatase domain-containing protein</fullName>
    </recommendedName>
</protein>
<name>A0A8S9L1C2_BRACR</name>
<proteinExistence type="predicted"/>
<evidence type="ECO:0000313" key="3">
    <source>
        <dbReference type="EMBL" id="KAF2599871.1"/>
    </source>
</evidence>
<reference evidence="3" key="1">
    <citation type="submission" date="2019-12" db="EMBL/GenBank/DDBJ databases">
        <title>Genome sequencing and annotation of Brassica cretica.</title>
        <authorList>
            <person name="Studholme D.J."/>
            <person name="Sarris P.F."/>
        </authorList>
    </citation>
    <scope>NUCLEOTIDE SEQUENCE</scope>
    <source>
        <strain evidence="3">PFS-001/15</strain>
        <tissue evidence="3">Leaf</tissue>
    </source>
</reference>
<evidence type="ECO:0000313" key="4">
    <source>
        <dbReference type="Proteomes" id="UP000712281"/>
    </source>
</evidence>
<evidence type="ECO:0000259" key="2">
    <source>
        <dbReference type="Pfam" id="PF00481"/>
    </source>
</evidence>
<feature type="compositionally biased region" description="Polar residues" evidence="1">
    <location>
        <begin position="74"/>
        <end position="104"/>
    </location>
</feature>